<evidence type="ECO:0000313" key="2">
    <source>
        <dbReference type="Proteomes" id="UP000215914"/>
    </source>
</evidence>
<dbReference type="Gramene" id="mRNA:HanXRQr2_Chr14g0662341">
    <property type="protein sequence ID" value="mRNA:HanXRQr2_Chr14g0662341"/>
    <property type="gene ID" value="HanXRQr2_Chr14g0662341"/>
</dbReference>
<dbReference type="AlphaFoldDB" id="A0A9K3H947"/>
<accession>A0A9K3H947</accession>
<name>A0A9K3H947_HELAN</name>
<reference evidence="1" key="2">
    <citation type="submission" date="2020-06" db="EMBL/GenBank/DDBJ databases">
        <title>Helianthus annuus Genome sequencing and assembly Release 2.</title>
        <authorList>
            <person name="Gouzy J."/>
            <person name="Langlade N."/>
            <person name="Munos S."/>
        </authorList>
    </citation>
    <scope>NUCLEOTIDE SEQUENCE</scope>
    <source>
        <tissue evidence="1">Leaves</tissue>
    </source>
</reference>
<comment type="caution">
    <text evidence="1">The sequence shown here is derived from an EMBL/GenBank/DDBJ whole genome shotgun (WGS) entry which is preliminary data.</text>
</comment>
<gene>
    <name evidence="1" type="ORF">HanXRQr2_Chr14g0662341</name>
</gene>
<reference evidence="1" key="1">
    <citation type="journal article" date="2017" name="Nature">
        <title>The sunflower genome provides insights into oil metabolism, flowering and Asterid evolution.</title>
        <authorList>
            <person name="Badouin H."/>
            <person name="Gouzy J."/>
            <person name="Grassa C.J."/>
            <person name="Murat F."/>
            <person name="Staton S.E."/>
            <person name="Cottret L."/>
            <person name="Lelandais-Briere C."/>
            <person name="Owens G.L."/>
            <person name="Carrere S."/>
            <person name="Mayjonade B."/>
            <person name="Legrand L."/>
            <person name="Gill N."/>
            <person name="Kane N.C."/>
            <person name="Bowers J.E."/>
            <person name="Hubner S."/>
            <person name="Bellec A."/>
            <person name="Berard A."/>
            <person name="Berges H."/>
            <person name="Blanchet N."/>
            <person name="Boniface M.C."/>
            <person name="Brunel D."/>
            <person name="Catrice O."/>
            <person name="Chaidir N."/>
            <person name="Claudel C."/>
            <person name="Donnadieu C."/>
            <person name="Faraut T."/>
            <person name="Fievet G."/>
            <person name="Helmstetter N."/>
            <person name="King M."/>
            <person name="Knapp S.J."/>
            <person name="Lai Z."/>
            <person name="Le Paslier M.C."/>
            <person name="Lippi Y."/>
            <person name="Lorenzon L."/>
            <person name="Mandel J.R."/>
            <person name="Marage G."/>
            <person name="Marchand G."/>
            <person name="Marquand E."/>
            <person name="Bret-Mestries E."/>
            <person name="Morien E."/>
            <person name="Nambeesan S."/>
            <person name="Nguyen T."/>
            <person name="Pegot-Espagnet P."/>
            <person name="Pouilly N."/>
            <person name="Raftis F."/>
            <person name="Sallet E."/>
            <person name="Schiex T."/>
            <person name="Thomas J."/>
            <person name="Vandecasteele C."/>
            <person name="Vares D."/>
            <person name="Vear F."/>
            <person name="Vautrin S."/>
            <person name="Crespi M."/>
            <person name="Mangin B."/>
            <person name="Burke J.M."/>
            <person name="Salse J."/>
            <person name="Munos S."/>
            <person name="Vincourt P."/>
            <person name="Rieseberg L.H."/>
            <person name="Langlade N.B."/>
        </authorList>
    </citation>
    <scope>NUCLEOTIDE SEQUENCE</scope>
    <source>
        <tissue evidence="1">Leaves</tissue>
    </source>
</reference>
<protein>
    <submittedName>
        <fullName evidence="1">Uncharacterized protein</fullName>
    </submittedName>
</protein>
<proteinExistence type="predicted"/>
<dbReference type="EMBL" id="MNCJ02000329">
    <property type="protein sequence ID" value="KAF5770696.1"/>
    <property type="molecule type" value="Genomic_DNA"/>
</dbReference>
<organism evidence="1 2">
    <name type="scientific">Helianthus annuus</name>
    <name type="common">Common sunflower</name>
    <dbReference type="NCBI Taxonomy" id="4232"/>
    <lineage>
        <taxon>Eukaryota</taxon>
        <taxon>Viridiplantae</taxon>
        <taxon>Streptophyta</taxon>
        <taxon>Embryophyta</taxon>
        <taxon>Tracheophyta</taxon>
        <taxon>Spermatophyta</taxon>
        <taxon>Magnoliopsida</taxon>
        <taxon>eudicotyledons</taxon>
        <taxon>Gunneridae</taxon>
        <taxon>Pentapetalae</taxon>
        <taxon>asterids</taxon>
        <taxon>campanulids</taxon>
        <taxon>Asterales</taxon>
        <taxon>Asteraceae</taxon>
        <taxon>Asteroideae</taxon>
        <taxon>Heliantheae alliance</taxon>
        <taxon>Heliantheae</taxon>
        <taxon>Helianthus</taxon>
    </lineage>
</organism>
<keyword evidence="2" id="KW-1185">Reference proteome</keyword>
<sequence length="91" mass="11004">MFFYNHLVLIIQKRVQVVYQALKQSLMGMNIQGRRSYNVFPQLPNNPRFLPHEQRFQGIRSEIFRPLDSLCKSLKYLMIWRCDEREKIGET</sequence>
<evidence type="ECO:0000313" key="1">
    <source>
        <dbReference type="EMBL" id="KAF5770696.1"/>
    </source>
</evidence>
<dbReference type="Proteomes" id="UP000215914">
    <property type="component" value="Unassembled WGS sequence"/>
</dbReference>